<evidence type="ECO:0000313" key="2">
    <source>
        <dbReference type="Proteomes" id="UP001357223"/>
    </source>
</evidence>
<keyword evidence="2" id="KW-1185">Reference proteome</keyword>
<gene>
    <name evidence="1" type="ORF">R4Z09_14190</name>
</gene>
<evidence type="ECO:0000313" key="1">
    <source>
        <dbReference type="EMBL" id="WVX84035.1"/>
    </source>
</evidence>
<dbReference type="RefSeq" id="WP_338452907.1">
    <property type="nucleotide sequence ID" value="NZ_CP137640.1"/>
</dbReference>
<reference evidence="1 2" key="1">
    <citation type="submission" date="2023-10" db="EMBL/GenBank/DDBJ databases">
        <title>Niallia locisalis sp.nov. isolated from a salt pond sample.</title>
        <authorList>
            <person name="Li X.-J."/>
            <person name="Dong L."/>
        </authorList>
    </citation>
    <scope>NUCLEOTIDE SEQUENCE [LARGE SCALE GENOMIC DNA]</scope>
    <source>
        <strain evidence="1 2">DSM 29761</strain>
    </source>
</reference>
<organism evidence="1 2">
    <name type="scientific">Niallia oryzisoli</name>
    <dbReference type="NCBI Taxonomy" id="1737571"/>
    <lineage>
        <taxon>Bacteria</taxon>
        <taxon>Bacillati</taxon>
        <taxon>Bacillota</taxon>
        <taxon>Bacilli</taxon>
        <taxon>Bacillales</taxon>
        <taxon>Bacillaceae</taxon>
        <taxon>Niallia</taxon>
    </lineage>
</organism>
<dbReference type="EMBL" id="CP137640">
    <property type="protein sequence ID" value="WVX84035.1"/>
    <property type="molecule type" value="Genomic_DNA"/>
</dbReference>
<name>A0ABZ2CQ34_9BACI</name>
<sequence>MNERIQLDVNDYLDLYLFVKKTGDTIWQEEIIAKLKNKSNEESLQHSIDIDTLWKKLKEINEEIGIIYKQLQSDYSNTELQGMLLNLKQQRILLHQQIHYAKRNLF</sequence>
<proteinExistence type="predicted"/>
<dbReference type="Proteomes" id="UP001357223">
    <property type="component" value="Chromosome"/>
</dbReference>
<protein>
    <submittedName>
        <fullName evidence="1">Uncharacterized protein</fullName>
    </submittedName>
</protein>
<accession>A0ABZ2CQ34</accession>